<evidence type="ECO:0000313" key="2">
    <source>
        <dbReference type="Proteomes" id="UP001307849"/>
    </source>
</evidence>
<reference evidence="1 2" key="1">
    <citation type="submission" date="2019-10" db="EMBL/GenBank/DDBJ databases">
        <authorList>
            <person name="Palmer J.M."/>
        </authorList>
    </citation>
    <scope>NUCLEOTIDE SEQUENCE [LARGE SCALE GENOMIC DNA]</scope>
    <source>
        <strain evidence="1 2">TWF506</strain>
    </source>
</reference>
<dbReference type="AlphaFoldDB" id="A0AAN8RVJ6"/>
<comment type="caution">
    <text evidence="1">The sequence shown here is derived from an EMBL/GenBank/DDBJ whole genome shotgun (WGS) entry which is preliminary data.</text>
</comment>
<dbReference type="Proteomes" id="UP001307849">
    <property type="component" value="Unassembled WGS sequence"/>
</dbReference>
<dbReference type="EMBL" id="JAVHJM010000003">
    <property type="protein sequence ID" value="KAK6516977.1"/>
    <property type="molecule type" value="Genomic_DNA"/>
</dbReference>
<organism evidence="1 2">
    <name type="scientific">Arthrobotrys conoides</name>
    <dbReference type="NCBI Taxonomy" id="74498"/>
    <lineage>
        <taxon>Eukaryota</taxon>
        <taxon>Fungi</taxon>
        <taxon>Dikarya</taxon>
        <taxon>Ascomycota</taxon>
        <taxon>Pezizomycotina</taxon>
        <taxon>Orbiliomycetes</taxon>
        <taxon>Orbiliales</taxon>
        <taxon>Orbiliaceae</taxon>
        <taxon>Arthrobotrys</taxon>
    </lineage>
</organism>
<evidence type="ECO:0000313" key="1">
    <source>
        <dbReference type="EMBL" id="KAK6516977.1"/>
    </source>
</evidence>
<proteinExistence type="predicted"/>
<keyword evidence="2" id="KW-1185">Reference proteome</keyword>
<protein>
    <submittedName>
        <fullName evidence="1">Uncharacterized protein</fullName>
    </submittedName>
</protein>
<name>A0AAN8RVJ6_9PEZI</name>
<sequence>MREPSLHRIVQCVRKNFIHSRRLIHTTSPRLFRIQASNVKPTSEGDGAGDLPHQPTKIQASILERSPERRRLCKLLESLGNKSHMWESKFPRKRIQLAIDDLQMEDPPVRLALLASEDVSRLMRETLHSFLYNIFSRETKEGIKVVPFALALPGTKGPTLDPEKVAKLGAVLPFAVGKRQLFIFVGNLRSPSGSFVDPLLPLGPLLQGGELDLWPVHRTFLIDEDPDKIKEHLGLSGKEQLPIEVIHDLPFERYQEEYLEDSETKGHLVSTEGAFLAQEDMIKDMDPLAYKAATLSIEWTGSGIMNVVGLLWNASLGQDQGTDQIPVHVRDSLVGLLSTDTPEDFGAIEFDAYIEKLVTDKKTWVYDAVAGSVVEIQNQVTGLADKNGRPNPFTVHARTRQMCYTIENSILSASEVRFQELCDRFSQGQPSEPSDDISPSLESRFFPKFRLQVSQLGESLTPYIRNRRWEFFSSCGWGAAATGLLLNYSIDPTIALSIFALIAAVSLKRFRSEVGTLWGTYENQLSRMSRDFMEDLQAFFIGQTGPNREKDLKRYKMDMEETILLRKELHEARELLLKLAPSLRSEFPEWGSPSSSPKETQG</sequence>
<accession>A0AAN8RVJ6</accession>
<gene>
    <name evidence="1" type="ORF">TWF506_006857</name>
</gene>